<organism evidence="3 4">
    <name type="scientific">Rhodanobacter ginsenosidimutans</name>
    <dbReference type="NCBI Taxonomy" id="490571"/>
    <lineage>
        <taxon>Bacteria</taxon>
        <taxon>Pseudomonadati</taxon>
        <taxon>Pseudomonadota</taxon>
        <taxon>Gammaproteobacteria</taxon>
        <taxon>Lysobacterales</taxon>
        <taxon>Rhodanobacteraceae</taxon>
        <taxon>Rhodanobacter</taxon>
    </lineage>
</organism>
<dbReference type="NCBIfam" id="TIGR02977">
    <property type="entry name" value="phageshock_pspA"/>
    <property type="match status" value="1"/>
</dbReference>
<dbReference type="Pfam" id="PF04012">
    <property type="entry name" value="PspA_IM30"/>
    <property type="match status" value="1"/>
</dbReference>
<reference evidence="4" key="1">
    <citation type="journal article" date="2019" name="Int. J. Syst. Evol. Microbiol.">
        <title>The Global Catalogue of Microorganisms (GCM) 10K type strain sequencing project: providing services to taxonomists for standard genome sequencing and annotation.</title>
        <authorList>
            <consortium name="The Broad Institute Genomics Platform"/>
            <consortium name="The Broad Institute Genome Sequencing Center for Infectious Disease"/>
            <person name="Wu L."/>
            <person name="Ma J."/>
        </authorList>
    </citation>
    <scope>NUCLEOTIDE SEQUENCE [LARGE SCALE GENOMIC DNA]</scope>
    <source>
        <strain evidence="4">KACC 12822</strain>
    </source>
</reference>
<protein>
    <submittedName>
        <fullName evidence="3">Phage shock protein PspA</fullName>
    </submittedName>
</protein>
<dbReference type="RefSeq" id="WP_056607108.1">
    <property type="nucleotide sequence ID" value="NZ_JALBWS010000015.1"/>
</dbReference>
<sequence>MGVFSRMSDIINSNINAMLDKAEEPEKVVRLIIQEMEDTLVEVRSAAARAIADRKELERRVEYARRESDEWQRRAELAINKGRDDLAKAALVEKKHTDTAREALQGQCHEVELGLAKLNDDIAALQGKLADAKHRQKSFELRHHTAANRLKARSRTHDERINNALGRFEHYERKLEHMEGRVEAYDLGKQRDLDREFADLETNDHVEAELAALKERMGSETAAAKE</sequence>
<dbReference type="PANTHER" id="PTHR31088">
    <property type="entry name" value="MEMBRANE-ASSOCIATED PROTEIN VIPP1, CHLOROPLASTIC"/>
    <property type="match status" value="1"/>
</dbReference>
<dbReference type="Proteomes" id="UP001596018">
    <property type="component" value="Unassembled WGS sequence"/>
</dbReference>
<accession>A0ABW0JS08</accession>
<feature type="coiled-coil region" evidence="2">
    <location>
        <begin position="33"/>
        <end position="74"/>
    </location>
</feature>
<evidence type="ECO:0000313" key="3">
    <source>
        <dbReference type="EMBL" id="MFC5438411.1"/>
    </source>
</evidence>
<dbReference type="InterPro" id="IPR007157">
    <property type="entry name" value="PspA_VIPP1"/>
</dbReference>
<comment type="similarity">
    <text evidence="1">Belongs to the PspA/Vipp/IM30 family.</text>
</comment>
<evidence type="ECO:0000313" key="4">
    <source>
        <dbReference type="Proteomes" id="UP001596018"/>
    </source>
</evidence>
<name>A0ABW0JS08_9GAMM</name>
<keyword evidence="4" id="KW-1185">Reference proteome</keyword>
<dbReference type="EMBL" id="JBHSMM010000001">
    <property type="protein sequence ID" value="MFC5438411.1"/>
    <property type="molecule type" value="Genomic_DNA"/>
</dbReference>
<dbReference type="InterPro" id="IPR014319">
    <property type="entry name" value="Phageshock_PspA"/>
</dbReference>
<proteinExistence type="inferred from homology"/>
<dbReference type="PANTHER" id="PTHR31088:SF6">
    <property type="entry name" value="PHAGE SHOCK PROTEIN A"/>
    <property type="match status" value="1"/>
</dbReference>
<gene>
    <name evidence="3" type="primary">pspA</name>
    <name evidence="3" type="ORF">ACFPK0_00140</name>
</gene>
<keyword evidence="2" id="KW-0175">Coiled coil</keyword>
<evidence type="ECO:0000256" key="2">
    <source>
        <dbReference type="SAM" id="Coils"/>
    </source>
</evidence>
<evidence type="ECO:0000256" key="1">
    <source>
        <dbReference type="ARBA" id="ARBA00043985"/>
    </source>
</evidence>
<comment type="caution">
    <text evidence="3">The sequence shown here is derived from an EMBL/GenBank/DDBJ whole genome shotgun (WGS) entry which is preliminary data.</text>
</comment>